<dbReference type="InterPro" id="IPR000182">
    <property type="entry name" value="GNAT_dom"/>
</dbReference>
<evidence type="ECO:0000256" key="18">
    <source>
        <dbReference type="ARBA" id="ARBA00063430"/>
    </source>
</evidence>
<feature type="region of interest" description="Disordered" evidence="20">
    <location>
        <begin position="1646"/>
        <end position="1742"/>
    </location>
</feature>
<comment type="similarity">
    <text evidence="2">Belongs to the acetyltransferase family. GNAT subfamily.</text>
</comment>
<feature type="region of interest" description="Disordered" evidence="20">
    <location>
        <begin position="1218"/>
        <end position="1237"/>
    </location>
</feature>
<dbReference type="InterPro" id="IPR053252">
    <property type="entry name" value="EMT_regulator"/>
</dbReference>
<dbReference type="Gene3D" id="3.40.630.30">
    <property type="match status" value="1"/>
</dbReference>
<dbReference type="SMART" id="SM00353">
    <property type="entry name" value="HLH"/>
    <property type="match status" value="1"/>
</dbReference>
<feature type="compositionally biased region" description="Basic and acidic residues" evidence="20">
    <location>
        <begin position="1484"/>
        <end position="1496"/>
    </location>
</feature>
<evidence type="ECO:0000313" key="23">
    <source>
        <dbReference type="EMBL" id="MXQ91236.1"/>
    </source>
</evidence>
<gene>
    <name evidence="23" type="ORF">E5288_WYG009480</name>
</gene>
<feature type="coiled-coil region" evidence="19">
    <location>
        <begin position="245"/>
        <end position="272"/>
    </location>
</feature>
<feature type="region of interest" description="Disordered" evidence="20">
    <location>
        <begin position="980"/>
        <end position="1001"/>
    </location>
</feature>
<evidence type="ECO:0000256" key="20">
    <source>
        <dbReference type="SAM" id="MobiDB-lite"/>
    </source>
</evidence>
<feature type="region of interest" description="Disordered" evidence="20">
    <location>
        <begin position="1033"/>
        <end position="1066"/>
    </location>
</feature>
<evidence type="ECO:0000256" key="4">
    <source>
        <dbReference type="ARBA" id="ARBA00022679"/>
    </source>
</evidence>
<feature type="region of interest" description="Disordered" evidence="20">
    <location>
        <begin position="1178"/>
        <end position="1200"/>
    </location>
</feature>
<feature type="domain" description="N-acetyltransferase" evidence="22">
    <location>
        <begin position="8"/>
        <end position="157"/>
    </location>
</feature>
<dbReference type="CDD" id="cd04301">
    <property type="entry name" value="NAT_SF"/>
    <property type="match status" value="1"/>
</dbReference>
<feature type="region of interest" description="Disordered" evidence="20">
    <location>
        <begin position="1312"/>
        <end position="1366"/>
    </location>
</feature>
<dbReference type="CDD" id="cd18910">
    <property type="entry name" value="bHLHzip_USF3"/>
    <property type="match status" value="1"/>
</dbReference>
<evidence type="ECO:0000256" key="14">
    <source>
        <dbReference type="ARBA" id="ARBA00048799"/>
    </source>
</evidence>
<feature type="compositionally biased region" description="Polar residues" evidence="20">
    <location>
        <begin position="1722"/>
        <end position="1742"/>
    </location>
</feature>
<dbReference type="PROSITE" id="PS50888">
    <property type="entry name" value="BHLH"/>
    <property type="match status" value="1"/>
</dbReference>
<feature type="region of interest" description="Disordered" evidence="20">
    <location>
        <begin position="1881"/>
        <end position="1911"/>
    </location>
</feature>
<comment type="catalytic activity">
    <reaction evidence="13">
        <text>N-terminal L-methionyl-L-lysyl-[protein] + acetyl-CoA = N-terminal N(alpha)-acetyl-L-methionyl-L-lysyl-[protein] + CoA + H(+)</text>
        <dbReference type="Rhea" id="RHEA:50580"/>
        <dbReference type="Rhea" id="RHEA-COMP:12734"/>
        <dbReference type="Rhea" id="RHEA-COMP:12735"/>
        <dbReference type="ChEBI" id="CHEBI:15378"/>
        <dbReference type="ChEBI" id="CHEBI:57287"/>
        <dbReference type="ChEBI" id="CHEBI:57288"/>
        <dbReference type="ChEBI" id="CHEBI:133406"/>
        <dbReference type="ChEBI" id="CHEBI:133407"/>
        <dbReference type="EC" id="2.3.1.258"/>
    </reaction>
</comment>
<dbReference type="GO" id="GO:0046983">
    <property type="term" value="F:protein dimerization activity"/>
    <property type="evidence" value="ECO:0007669"/>
    <property type="project" value="InterPro"/>
</dbReference>
<evidence type="ECO:0000313" key="24">
    <source>
        <dbReference type="Proteomes" id="UP000322234"/>
    </source>
</evidence>
<sequence length="2391" mass="256604">MLTVCSRIELGDVTPHNIKQLKRLNQVIFPVSYNDKFYKDVLEVGELAKLAYFNDIAVGAVCCRVDHSQNQKRLYIMTLGCLAPYRRLGIGTKMLNHVLNICEKDGTFDNIYLHVQISNESAIDFYRKFGFEIIETKKNYYKRIEPADAHVLQKNLKVPITVTMPEMTENETPTKKQHRKKNRETHNAVERHRKKKINAGINRIGELIPCSPALKQSKNMILDQAFKYITELKRQNDELLLNGGNNEQAEEIKKLRKQLEEIQKENGRYIELLKANDICLYDDPTIHWKGNLKNSKVSVVIPSDQVQKNIIVYSNGSQPGGNSQGTAVQGITFNVGHNLQKQTANVVPVQRTCNLVTPVSISGVYPSENKPWHQTTVSALAANQPVPLCLPAALSAQNILELSTSESESSVLGPTSSSLIAVPVGPEPPQHCSSHTCLNDQNSSENKKGQESPQVLKKTVPCATSISSSSSATATQGQPGSESCRSTQDHRSDLQTTLVVSVTTAVCSQPPRPAGDSCVASSGKGADSASVTMVVAPSVPGGGMITMPVSTLSANPMDSGWTLSCSLPSSAVSTSDLKNMNSLTRISSAGNTQTTWTTLQLAGNTIQPLSQTPSSAVTPVLNESGTSPTTANHSRCVAPGISLNNSFPAEGQPVEQVVVTLPSCPPLPMQPLITQPQVKSQPPKSILPLNSAMQVIQMAQPVGSAVNAAPANQNVIILQPPSTTPCPTVMRAEVPNQTVGQQIVIIQAANQNTLPLLSAPPPGSVRLPVNGASAIIGSNNSVQNVSTPQTFGGKHLVHILPRPTSLSASNSTQTFSVTVSSQQQPQTISLNGQLFALQPVMSSSGTTNQTPMQIIQPTTSEDPNTNVALNTFGALASLNQSISQMAGQSCVQLSVSQPVHPQTAANSQITPANCVSLTTVAPPMTTDNSATLPSTYNLVTTPSVNTVACVPNTKAKRLNKKPGVKKHLATNKSACSLNAVRDVGKSDGPSTEGSAEPSCNDGLLESLPGVLPSAIVSQTNSVSVSGSHSLNVLNSESVMPESVPKSKSAEESSPPSQESVTSEQFTMAPAKSKDFLPISQRETSQDTPPCSLALPDAAKSCTSANVLISSANDAPVLVSQVSHLSSTTSTTSTDCVSEVGVIADPCRVQQASSDTVPTTGLLKGQGLTALLSGLAKEKDPQKSSLSVQVDHPDFSSENSKIVDSNVELHPKQELLLMSSDDRDPGQPHSCIPDQEVMNGSLLTSRQADSPMSTSSGSSRSFSVASMLPETAREDVTSNAATNTCDSCTFVEQTDIVALAARAIFDQENLEKGRAGTQVPADIREVPSKPSEASSLEGDQPFKTQISKENGPGQAEATPNEFNSQDSIEATVDRPLEKPSCSIGMKTSNASLQVSTSQPPSITSLSVNNLIHQSTLSHPLVSCTGLSQTSEQTAVPTTVNLTVSSGSYGSQPPGPSLMTEYSQEHLNTMAGTVPNTPIQEPLLKPSHESRKDSTKRAVQDDLLLSSAKRQKHCQPAALRLEGLSLMSRTPDSISDQTQMMVGQIPPNSSNSVVPISNPAHGDGLTRLFPPSNNFVVPALRQTEVQCGSQASIAEQQPAQAGQHLQALQQHVPAQGVPHLHSNHVYLKQQQQAGQLRERHHLYQLQRHVPHAESSVHSQPHSVHQQRTLQQEVQMQKKRNLVQGTQASQLSLQPKHHGTDQSRPKSGQPHPHHQQMQQQMQQHFGSSQAEKSCENPSTSRNHQNHLSQDILHQQEVGSRQQAPGVSSEHVSGHNPMQRLLTSRGIEQQMASQSSIVTRPSDMTCAPHRPERNRVSSYSAEALIGKTSSNSEQRMGISIQGSRVSDQLEMRSYLDVPRNKSLAIHNMQGRVDHTASDIRLSDCQTFKPSGASQQPQNNFEVQSSRNNEIGNPVSSLRSMQPQAFRISQNPGPPPVDRQKRLPYPPVQSIPTGNAIPTRDNENTCHQSFMQSLLAPHLGDQVIGSQRSLSEHQRNTQCGPSSAIEYNCPPSHESVHIRRDSESQSRESCDMSLGAINTRNSTLNIPFSSSSSSGDIQGRNTSPNVSVQKSNPMRITDSHGTKGHMNPPVTTNMHGVARPALPHPSASHGNADQGPPVRQTSSSVPQRSRHPLQDSGGSKIRPPERTRSGNPRHSNVFDPSLPHLPLSTGGSMILGRQQPAAEKRGSIVRFMPDSPQVPNDNSVPDQHTLSQNFGFPFIPEGGMNPPINANASFIPQVTQPSATRTPALIPVDPQNTLPSFYPPYSPAHPTLSNDISIPYFPNQMFSNPSTEKVNSGSLNNRFGSILSPPRPVGFAQPSFPLLPDMPPMHMTNSHLSNFNMTSLFPEIATALPDGSAMSPLLTIANSSASDSSKQSSNRPAHNISHILGHDCSSAV</sequence>
<keyword evidence="4" id="KW-0808">Transferase</keyword>
<feature type="compositionally biased region" description="Polar residues" evidence="20">
    <location>
        <begin position="1783"/>
        <end position="1795"/>
    </location>
</feature>
<evidence type="ECO:0000256" key="8">
    <source>
        <dbReference type="ARBA" id="ARBA00042533"/>
    </source>
</evidence>
<evidence type="ECO:0000256" key="10">
    <source>
        <dbReference type="ARBA" id="ARBA00048251"/>
    </source>
</evidence>
<feature type="compositionally biased region" description="Basic and acidic residues" evidence="20">
    <location>
        <begin position="2009"/>
        <end position="2025"/>
    </location>
</feature>
<feature type="region of interest" description="Disordered" evidence="20">
    <location>
        <begin position="2363"/>
        <end position="2391"/>
    </location>
</feature>
<feature type="compositionally biased region" description="Polar residues" evidence="20">
    <location>
        <begin position="1680"/>
        <end position="1690"/>
    </location>
</feature>
<feature type="region of interest" description="Disordered" evidence="20">
    <location>
        <begin position="1244"/>
        <end position="1266"/>
    </location>
</feature>
<feature type="compositionally biased region" description="Low complexity" evidence="20">
    <location>
        <begin position="463"/>
        <end position="475"/>
    </location>
</feature>
<evidence type="ECO:0000256" key="12">
    <source>
        <dbReference type="ARBA" id="ARBA00048490"/>
    </source>
</evidence>
<feature type="region of interest" description="Disordered" evidence="20">
    <location>
        <begin position="168"/>
        <end position="190"/>
    </location>
</feature>
<evidence type="ECO:0000256" key="17">
    <source>
        <dbReference type="ARBA" id="ARBA00049454"/>
    </source>
</evidence>
<name>A0A6B0RTH6_9CETA</name>
<dbReference type="Proteomes" id="UP000322234">
    <property type="component" value="Unassembled WGS sequence"/>
</dbReference>
<feature type="compositionally biased region" description="Polar residues" evidence="20">
    <location>
        <begin position="476"/>
        <end position="486"/>
    </location>
</feature>
<dbReference type="GO" id="GO:0120518">
    <property type="term" value="F:protein N-terminal-methionine acetyltransferase activity"/>
    <property type="evidence" value="ECO:0007669"/>
    <property type="project" value="UniProtKB-EC"/>
</dbReference>
<feature type="region of interest" description="Disordered" evidence="20">
    <location>
        <begin position="1752"/>
        <end position="1771"/>
    </location>
</feature>
<keyword evidence="24" id="KW-1185">Reference proteome</keyword>
<evidence type="ECO:0000256" key="16">
    <source>
        <dbReference type="ARBA" id="ARBA00049103"/>
    </source>
</evidence>
<feature type="region of interest" description="Disordered" evidence="20">
    <location>
        <begin position="2037"/>
        <end position="2166"/>
    </location>
</feature>
<dbReference type="Gene3D" id="4.10.280.10">
    <property type="entry name" value="Helix-loop-helix DNA-binding domain"/>
    <property type="match status" value="1"/>
</dbReference>
<evidence type="ECO:0000256" key="6">
    <source>
        <dbReference type="ARBA" id="ARBA00039121"/>
    </source>
</evidence>
<comment type="catalytic activity">
    <reaction evidence="14">
        <text>N-terminal L-methionyl-L-valyl-[protein] + acetyl-CoA = N-terminal N(alpha)-acetyl-L-methionyl-L-valyl-[protein] + CoA + H(+)</text>
        <dbReference type="Rhea" id="RHEA:50572"/>
        <dbReference type="Rhea" id="RHEA-COMP:12730"/>
        <dbReference type="Rhea" id="RHEA-COMP:12731"/>
        <dbReference type="ChEBI" id="CHEBI:15378"/>
        <dbReference type="ChEBI" id="CHEBI:57287"/>
        <dbReference type="ChEBI" id="CHEBI:57288"/>
        <dbReference type="ChEBI" id="CHEBI:133402"/>
        <dbReference type="ChEBI" id="CHEBI:133403"/>
        <dbReference type="EC" id="2.3.1.258"/>
    </reaction>
</comment>
<evidence type="ECO:0000256" key="2">
    <source>
        <dbReference type="ARBA" id="ARBA00009342"/>
    </source>
</evidence>
<feature type="compositionally biased region" description="Low complexity" evidence="20">
    <location>
        <begin position="1653"/>
        <end position="1664"/>
    </location>
</feature>
<feature type="compositionally biased region" description="Low complexity" evidence="20">
    <location>
        <begin position="2363"/>
        <end position="2372"/>
    </location>
</feature>
<dbReference type="EC" id="2.3.1.258" evidence="6"/>
<keyword evidence="3" id="KW-0963">Cytoplasm</keyword>
<comment type="catalytic activity">
    <reaction evidence="10">
        <text>N-terminal L-methionyl-L-seryl-[protein] + acetyl-CoA = N-terminal N(alpha)-acetyl-L-methionyl-L-seryl-[protein] + CoA + H(+)</text>
        <dbReference type="Rhea" id="RHEA:50568"/>
        <dbReference type="Rhea" id="RHEA-COMP:12728"/>
        <dbReference type="Rhea" id="RHEA-COMP:12729"/>
        <dbReference type="ChEBI" id="CHEBI:15378"/>
        <dbReference type="ChEBI" id="CHEBI:57287"/>
        <dbReference type="ChEBI" id="CHEBI:57288"/>
        <dbReference type="ChEBI" id="CHEBI:133400"/>
        <dbReference type="ChEBI" id="CHEBI:133401"/>
        <dbReference type="EC" id="2.3.1.258"/>
    </reaction>
</comment>
<feature type="region of interest" description="Disordered" evidence="20">
    <location>
        <begin position="1783"/>
        <end position="1816"/>
    </location>
</feature>
<protein>
    <recommendedName>
        <fullName evidence="7">N-alpha-acetyltransferase 50</fullName>
        <ecNumber evidence="6">2.3.1.258</ecNumber>
    </recommendedName>
    <alternativeName>
        <fullName evidence="8">N-epsilon-acetyltransferase 50</fullName>
    </alternativeName>
    <alternativeName>
        <fullName evidence="9">NatE catalytic subunit</fullName>
    </alternativeName>
</protein>
<dbReference type="GO" id="GO:0001228">
    <property type="term" value="F:DNA-binding transcription activator activity, RNA polymerase II-specific"/>
    <property type="evidence" value="ECO:0007669"/>
    <property type="project" value="TreeGrafter"/>
</dbReference>
<evidence type="ECO:0000256" key="9">
    <source>
        <dbReference type="ARBA" id="ARBA00042626"/>
    </source>
</evidence>
<feature type="region of interest" description="Disordered" evidence="20">
    <location>
        <begin position="1471"/>
        <end position="1496"/>
    </location>
</feature>
<dbReference type="FunFam" id="4.10.280.10:FF:000051">
    <property type="entry name" value="Basic helix-loop-helix domain-containing protein KIAA2018"/>
    <property type="match status" value="1"/>
</dbReference>
<dbReference type="Pfam" id="PF00583">
    <property type="entry name" value="Acetyltransf_1"/>
    <property type="match status" value="1"/>
</dbReference>
<feature type="region of interest" description="Disordered" evidence="20">
    <location>
        <begin position="2006"/>
        <end position="2025"/>
    </location>
</feature>
<dbReference type="InterPro" id="IPR048064">
    <property type="entry name" value="USF3_bHLH"/>
</dbReference>
<evidence type="ECO:0000256" key="1">
    <source>
        <dbReference type="ARBA" id="ARBA00004496"/>
    </source>
</evidence>
<dbReference type="GO" id="GO:0000977">
    <property type="term" value="F:RNA polymerase II transcription regulatory region sequence-specific DNA binding"/>
    <property type="evidence" value="ECO:0007669"/>
    <property type="project" value="TreeGrafter"/>
</dbReference>
<dbReference type="PANTHER" id="PTHR46970">
    <property type="entry name" value="BASIC HELIX-LOOP-HELIX DOMAIN-CONTAINING PROTEIN USF3"/>
    <property type="match status" value="1"/>
</dbReference>
<comment type="caution">
    <text evidence="23">The sequence shown here is derived from an EMBL/GenBank/DDBJ whole genome shotgun (WGS) entry which is preliminary data.</text>
</comment>
<accession>A0A6B0RTH6</accession>
<evidence type="ECO:0000256" key="13">
    <source>
        <dbReference type="ARBA" id="ARBA00048618"/>
    </source>
</evidence>
<feature type="compositionally biased region" description="Low complexity" evidence="20">
    <location>
        <begin position="1040"/>
        <end position="1064"/>
    </location>
</feature>
<keyword evidence="5" id="KW-0012">Acyltransferase</keyword>
<comment type="catalytic activity">
    <reaction evidence="16">
        <text>N-terminal L-methionyl-L-leucyl-[protein] + acetyl-CoA = N-terminal N(alpha)-acetyl-L-methionyl-L-leucyl-[protein] + CoA + H(+)</text>
        <dbReference type="Rhea" id="RHEA:50520"/>
        <dbReference type="Rhea" id="RHEA-COMP:12711"/>
        <dbReference type="Rhea" id="RHEA-COMP:12712"/>
        <dbReference type="ChEBI" id="CHEBI:15378"/>
        <dbReference type="ChEBI" id="CHEBI:57287"/>
        <dbReference type="ChEBI" id="CHEBI:57288"/>
        <dbReference type="ChEBI" id="CHEBI:133377"/>
        <dbReference type="ChEBI" id="CHEBI:133378"/>
        <dbReference type="EC" id="2.3.1.258"/>
    </reaction>
</comment>
<dbReference type="Pfam" id="PF00010">
    <property type="entry name" value="HLH"/>
    <property type="match status" value="1"/>
</dbReference>
<dbReference type="SUPFAM" id="SSF47459">
    <property type="entry name" value="HLH, helix-loop-helix DNA-binding domain"/>
    <property type="match status" value="1"/>
</dbReference>
<evidence type="ECO:0000256" key="5">
    <source>
        <dbReference type="ARBA" id="ARBA00023315"/>
    </source>
</evidence>
<evidence type="ECO:0000259" key="22">
    <source>
        <dbReference type="PROSITE" id="PS51186"/>
    </source>
</evidence>
<comment type="subunit">
    <text evidence="18">Component of the N-terminal acetyltransferase E (NatE) complex at least composed of NAA10, NAA15 and NAA50. Interacts with NAA10. Interacts with NAA15. Predominantly interacts with NAA15 in the N-terminal acetyltransferase A complex (NatA complex); the interactions reduce the acetylation activity of the NatA complex. Component of the N-terminal acetyltransferase E (NatE)/HYPK complex at least composed of NAA10, NAA15, NAA50 and HYPK. Within the complex interacts with NAA15. Its capacity to interact with the NatA complex is reduced by HYPK. Interacts with NAA35.</text>
</comment>
<feature type="compositionally biased region" description="Low complexity" evidence="20">
    <location>
        <begin position="1249"/>
        <end position="1265"/>
    </location>
</feature>
<comment type="catalytic activity">
    <reaction evidence="15">
        <text>N-terminal L-methionyl-L-alanyl-[protein] + acetyl-CoA = N-terminal N(alpha)-acetyl-L-methionyl-L-alanyl-[protein] + CoA + H(+)</text>
        <dbReference type="Rhea" id="RHEA:50564"/>
        <dbReference type="Rhea" id="RHEA-COMP:12726"/>
        <dbReference type="Rhea" id="RHEA-COMP:12727"/>
        <dbReference type="ChEBI" id="CHEBI:15378"/>
        <dbReference type="ChEBI" id="CHEBI:57287"/>
        <dbReference type="ChEBI" id="CHEBI:57288"/>
        <dbReference type="ChEBI" id="CHEBI:133398"/>
        <dbReference type="ChEBI" id="CHEBI:133399"/>
        <dbReference type="EC" id="2.3.1.258"/>
    </reaction>
</comment>
<dbReference type="GO" id="GO:0005737">
    <property type="term" value="C:cytoplasm"/>
    <property type="evidence" value="ECO:0007669"/>
    <property type="project" value="UniProtKB-SubCell"/>
</dbReference>
<evidence type="ECO:0000259" key="21">
    <source>
        <dbReference type="PROSITE" id="PS50888"/>
    </source>
</evidence>
<comment type="subcellular location">
    <subcellularLocation>
        <location evidence="1">Cytoplasm</location>
    </subcellularLocation>
</comment>
<evidence type="ECO:0000256" key="7">
    <source>
        <dbReference type="ARBA" id="ARBA00039544"/>
    </source>
</evidence>
<evidence type="ECO:0000256" key="15">
    <source>
        <dbReference type="ARBA" id="ARBA00049002"/>
    </source>
</evidence>
<feature type="compositionally biased region" description="Polar residues" evidence="20">
    <location>
        <begin position="1752"/>
        <end position="1762"/>
    </location>
</feature>
<feature type="domain" description="BHLH" evidence="21">
    <location>
        <begin position="181"/>
        <end position="232"/>
    </location>
</feature>
<dbReference type="InterPro" id="IPR016181">
    <property type="entry name" value="Acyl_CoA_acyltransferase"/>
</dbReference>
<feature type="compositionally biased region" description="Polar residues" evidence="20">
    <location>
        <begin position="2050"/>
        <end position="2069"/>
    </location>
</feature>
<dbReference type="PROSITE" id="PS51186">
    <property type="entry name" value="GNAT"/>
    <property type="match status" value="1"/>
</dbReference>
<dbReference type="InterPro" id="IPR011598">
    <property type="entry name" value="bHLH_dom"/>
</dbReference>
<dbReference type="EMBL" id="VBQZ03000069">
    <property type="protein sequence ID" value="MXQ91236.1"/>
    <property type="molecule type" value="Genomic_DNA"/>
</dbReference>
<comment type="catalytic activity">
    <reaction evidence="11">
        <text>N-terminal L-methionyl-L-tyrosyl-[protein] + acetyl-CoA = N-terminal N(alpha)-acetyl-L-methionyl-L-tyrosyl-[protein] + CoA + H(+)</text>
        <dbReference type="Rhea" id="RHEA:50532"/>
        <dbReference type="Rhea" id="RHEA-COMP:12717"/>
        <dbReference type="Rhea" id="RHEA-COMP:12718"/>
        <dbReference type="ChEBI" id="CHEBI:15378"/>
        <dbReference type="ChEBI" id="CHEBI:57287"/>
        <dbReference type="ChEBI" id="CHEBI:57288"/>
        <dbReference type="ChEBI" id="CHEBI:133384"/>
        <dbReference type="ChEBI" id="CHEBI:133385"/>
        <dbReference type="EC" id="2.3.1.258"/>
    </reaction>
</comment>
<comment type="catalytic activity">
    <reaction evidence="17">
        <text>N-terminal L-methionyl-L-threonyl-[protein] + acetyl-CoA = N-terminal N(alpha)-acetyl-L-methionyl-L-threonyl-[protein] + CoA + H(+)</text>
        <dbReference type="Rhea" id="RHEA:50576"/>
        <dbReference type="Rhea" id="RHEA-COMP:12732"/>
        <dbReference type="Rhea" id="RHEA-COMP:12733"/>
        <dbReference type="ChEBI" id="CHEBI:15378"/>
        <dbReference type="ChEBI" id="CHEBI:57287"/>
        <dbReference type="ChEBI" id="CHEBI:57288"/>
        <dbReference type="ChEBI" id="CHEBI:133404"/>
        <dbReference type="ChEBI" id="CHEBI:133405"/>
        <dbReference type="EC" id="2.3.1.258"/>
    </reaction>
</comment>
<feature type="region of interest" description="Disordered" evidence="20">
    <location>
        <begin position="408"/>
        <end position="492"/>
    </location>
</feature>
<evidence type="ECO:0000256" key="19">
    <source>
        <dbReference type="SAM" id="Coils"/>
    </source>
</evidence>
<organism evidence="23 24">
    <name type="scientific">Bos mutus</name>
    <name type="common">wild yak</name>
    <dbReference type="NCBI Taxonomy" id="72004"/>
    <lineage>
        <taxon>Eukaryota</taxon>
        <taxon>Metazoa</taxon>
        <taxon>Chordata</taxon>
        <taxon>Craniata</taxon>
        <taxon>Vertebrata</taxon>
        <taxon>Euteleostomi</taxon>
        <taxon>Mammalia</taxon>
        <taxon>Eutheria</taxon>
        <taxon>Laurasiatheria</taxon>
        <taxon>Artiodactyla</taxon>
        <taxon>Ruminantia</taxon>
        <taxon>Pecora</taxon>
        <taxon>Bovidae</taxon>
        <taxon>Bovinae</taxon>
        <taxon>Bos</taxon>
    </lineage>
</organism>
<dbReference type="FunFam" id="3.40.630.30:FF:000078">
    <property type="entry name" value="N-alpha-acetyltransferase 50"/>
    <property type="match status" value="1"/>
</dbReference>
<feature type="compositionally biased region" description="Polar residues" evidence="20">
    <location>
        <begin position="431"/>
        <end position="444"/>
    </location>
</feature>
<dbReference type="InterPro" id="IPR036638">
    <property type="entry name" value="HLH_DNA-bd_sf"/>
</dbReference>
<reference evidence="23" key="1">
    <citation type="submission" date="2019-10" db="EMBL/GenBank/DDBJ databases">
        <title>The sequence and de novo assembly of the wild yak genome.</title>
        <authorList>
            <person name="Liu Y."/>
        </authorList>
    </citation>
    <scope>NUCLEOTIDE SEQUENCE [LARGE SCALE GENOMIC DNA]</scope>
    <source>
        <strain evidence="23">WY2019</strain>
    </source>
</reference>
<feature type="region of interest" description="Disordered" evidence="20">
    <location>
        <begin position="610"/>
        <end position="633"/>
    </location>
</feature>
<dbReference type="SUPFAM" id="SSF55729">
    <property type="entry name" value="Acyl-CoA N-acyltransferases (Nat)"/>
    <property type="match status" value="1"/>
</dbReference>
<feature type="compositionally biased region" description="Low complexity" evidence="20">
    <location>
        <begin position="1712"/>
        <end position="1721"/>
    </location>
</feature>
<dbReference type="GO" id="GO:0010719">
    <property type="term" value="P:negative regulation of epithelial to mesenchymal transition"/>
    <property type="evidence" value="ECO:0007669"/>
    <property type="project" value="TreeGrafter"/>
</dbReference>
<comment type="catalytic activity">
    <reaction evidence="12">
        <text>N-terminal L-methionyl-L-phenylalanyl-[protein] + acetyl-CoA = N-terminal N(alpha)-acetyl-L-methionyl-L-phenylalanyl-[protein] + CoA + H(+)</text>
        <dbReference type="Rhea" id="RHEA:50528"/>
        <dbReference type="Rhea" id="RHEA-COMP:12715"/>
        <dbReference type="Rhea" id="RHEA-COMP:12716"/>
        <dbReference type="ChEBI" id="CHEBI:15378"/>
        <dbReference type="ChEBI" id="CHEBI:57287"/>
        <dbReference type="ChEBI" id="CHEBI:57288"/>
        <dbReference type="ChEBI" id="CHEBI:133382"/>
        <dbReference type="ChEBI" id="CHEBI:133383"/>
        <dbReference type="EC" id="2.3.1.258"/>
    </reaction>
</comment>
<proteinExistence type="inferred from homology"/>
<dbReference type="PANTHER" id="PTHR46970:SF1">
    <property type="entry name" value="BASIC HELIX-LOOP-HELIX DOMAIN-CONTAINING PROTEIN USF3"/>
    <property type="match status" value="1"/>
</dbReference>
<evidence type="ECO:0000256" key="11">
    <source>
        <dbReference type="ARBA" id="ARBA00048335"/>
    </source>
</evidence>
<evidence type="ECO:0000256" key="3">
    <source>
        <dbReference type="ARBA" id="ARBA00022490"/>
    </source>
</evidence>
<keyword evidence="19" id="KW-0175">Coiled coil</keyword>